<proteinExistence type="predicted"/>
<dbReference type="EMBL" id="AJWY01003807">
    <property type="protein sequence ID" value="EKC74206.1"/>
    <property type="molecule type" value="Genomic_DNA"/>
</dbReference>
<protein>
    <submittedName>
        <fullName evidence="1">Uncharacterized protein</fullName>
    </submittedName>
</protein>
<dbReference type="AlphaFoldDB" id="K1URU7"/>
<accession>K1URU7</accession>
<reference evidence="1" key="1">
    <citation type="journal article" date="2013" name="Environ. Microbiol.">
        <title>Microbiota from the distal guts of lean and obese adolescents exhibit partial functional redundancy besides clear differences in community structure.</title>
        <authorList>
            <person name="Ferrer M."/>
            <person name="Ruiz A."/>
            <person name="Lanza F."/>
            <person name="Haange S.B."/>
            <person name="Oberbach A."/>
            <person name="Till H."/>
            <person name="Bargiela R."/>
            <person name="Campoy C."/>
            <person name="Segura M.T."/>
            <person name="Richter M."/>
            <person name="von Bergen M."/>
            <person name="Seifert J."/>
            <person name="Suarez A."/>
        </authorList>
    </citation>
    <scope>NUCLEOTIDE SEQUENCE</scope>
</reference>
<name>K1URU7_9ZZZZ</name>
<dbReference type="InterPro" id="IPR022025">
    <property type="entry name" value="Amidoligase_2"/>
</dbReference>
<evidence type="ECO:0000313" key="1">
    <source>
        <dbReference type="EMBL" id="EKC74206.1"/>
    </source>
</evidence>
<feature type="non-terminal residue" evidence="1">
    <location>
        <position position="47"/>
    </location>
</feature>
<sequence>MRQIDLKDQYFGTEIEMTGISRYDAAAAVGRMFGTEPYHIRSYDSWC</sequence>
<gene>
    <name evidence="1" type="ORF">LEA_05835</name>
</gene>
<dbReference type="Pfam" id="PF12224">
    <property type="entry name" value="Amidoligase_2"/>
    <property type="match status" value="1"/>
</dbReference>
<comment type="caution">
    <text evidence="1">The sequence shown here is derived from an EMBL/GenBank/DDBJ whole genome shotgun (WGS) entry which is preliminary data.</text>
</comment>
<organism evidence="1">
    <name type="scientific">human gut metagenome</name>
    <dbReference type="NCBI Taxonomy" id="408170"/>
    <lineage>
        <taxon>unclassified sequences</taxon>
        <taxon>metagenomes</taxon>
        <taxon>organismal metagenomes</taxon>
    </lineage>
</organism>